<gene>
    <name evidence="3" type="ORF">MCAP1_001721</name>
</gene>
<organism evidence="3 4">
    <name type="scientific">Malassezia caprae</name>
    <dbReference type="NCBI Taxonomy" id="1381934"/>
    <lineage>
        <taxon>Eukaryota</taxon>
        <taxon>Fungi</taxon>
        <taxon>Dikarya</taxon>
        <taxon>Basidiomycota</taxon>
        <taxon>Ustilaginomycotina</taxon>
        <taxon>Malasseziomycetes</taxon>
        <taxon>Malasseziales</taxon>
        <taxon>Malasseziaceae</taxon>
        <taxon>Malassezia</taxon>
    </lineage>
</organism>
<keyword evidence="4" id="KW-1185">Reference proteome</keyword>
<evidence type="ECO:0000256" key="1">
    <source>
        <dbReference type="SAM" id="MobiDB-lite"/>
    </source>
</evidence>
<protein>
    <submittedName>
        <fullName evidence="3">Uncharacterized protein</fullName>
    </submittedName>
</protein>
<evidence type="ECO:0000313" key="4">
    <source>
        <dbReference type="Proteomes" id="UP001220961"/>
    </source>
</evidence>
<dbReference type="Proteomes" id="UP001220961">
    <property type="component" value="Chromosome 3"/>
</dbReference>
<accession>A0AAF0E6P8</accession>
<sequence>MVKLSAPLALLALAIAGAAAQAPQSSNAPSSSASQSGSGSAEPSSGAPAPSSNGGKGGDSSSEGGPSSSVCSALFSDPNVHPYDCQASKTVVPPYNLSSLVNYFVGGYKHDRADGAMVSEVADDLAGSVVKYYPTVTQSREDIQWAMYKGLLASIHAKQPDFAPVDEIKPPKDAQKINDMIGVEDGAMRMAVPAAVAFGAAVIGGAILL</sequence>
<evidence type="ECO:0000256" key="2">
    <source>
        <dbReference type="SAM" id="SignalP"/>
    </source>
</evidence>
<feature type="region of interest" description="Disordered" evidence="1">
    <location>
        <begin position="22"/>
        <end position="70"/>
    </location>
</feature>
<evidence type="ECO:0000313" key="3">
    <source>
        <dbReference type="EMBL" id="WFD19489.1"/>
    </source>
</evidence>
<reference evidence="3" key="1">
    <citation type="submission" date="2023-03" db="EMBL/GenBank/DDBJ databases">
        <title>Mating type loci evolution in Malassezia.</title>
        <authorList>
            <person name="Coelho M.A."/>
        </authorList>
    </citation>
    <scope>NUCLEOTIDE SEQUENCE</scope>
    <source>
        <strain evidence="3">CBS 10434</strain>
    </source>
</reference>
<proteinExistence type="predicted"/>
<name>A0AAF0E6P8_9BASI</name>
<keyword evidence="2" id="KW-0732">Signal</keyword>
<dbReference type="EMBL" id="CP119910">
    <property type="protein sequence ID" value="WFD19489.1"/>
    <property type="molecule type" value="Genomic_DNA"/>
</dbReference>
<feature type="signal peptide" evidence="2">
    <location>
        <begin position="1"/>
        <end position="20"/>
    </location>
</feature>
<dbReference type="AlphaFoldDB" id="A0AAF0E6P8"/>
<feature type="chain" id="PRO_5042141120" evidence="2">
    <location>
        <begin position="21"/>
        <end position="209"/>
    </location>
</feature>